<dbReference type="EMBL" id="RPFW01000001">
    <property type="protein sequence ID" value="TVZ07024.1"/>
    <property type="molecule type" value="Genomic_DNA"/>
</dbReference>
<dbReference type="AlphaFoldDB" id="A0A6P2C6I3"/>
<evidence type="ECO:0000256" key="3">
    <source>
        <dbReference type="ARBA" id="ARBA00022842"/>
    </source>
</evidence>
<gene>
    <name evidence="7" type="ORF">EAS64_06790</name>
</gene>
<reference evidence="7 8" key="1">
    <citation type="submission" date="2018-11" db="EMBL/GenBank/DDBJ databases">
        <title>Trebonia kvetii gen.nov., sp.nov., a novel acidophilic actinobacterium, and proposal of the new actinobacterial family Treboniaceae fam. nov.</title>
        <authorList>
            <person name="Rapoport D."/>
            <person name="Sagova-Mareckova M."/>
            <person name="Sedlacek I."/>
            <person name="Provaznik J."/>
            <person name="Kralova S."/>
            <person name="Pavlinic D."/>
            <person name="Benes V."/>
            <person name="Kopecky J."/>
        </authorList>
    </citation>
    <scope>NUCLEOTIDE SEQUENCE [LARGE SCALE GENOMIC DNA]</scope>
    <source>
        <strain evidence="7 8">15Tr583</strain>
    </source>
</reference>
<sequence>MTPAALPGPALLFCPADRPDRYAKALAAADGVILDLEDGVGPDGKDAARAALAATDLDPARVIVRVNATGTAEHAADMAALRGTGYRLIMLPKSESRAQLDGLGGDWRVTALCETPLGIVNAAEIAAAPNVIALMWGAEDLIAAMHGRSSRLPGGQYRDVALHARSAVLLAAAARGRPAIDAVYVNIPDLDGLAAEAEDAAASGFALKACVHPSQVPVVRRAFRADEAQVAWARRVLDAAAAGGAGGEGAGGAVKVDGQMIDAPLIRQAEAILASLR</sequence>
<dbReference type="GO" id="GO:0016829">
    <property type="term" value="F:lyase activity"/>
    <property type="evidence" value="ECO:0007669"/>
    <property type="project" value="UniProtKB-KW"/>
</dbReference>
<dbReference type="GO" id="GO:0000287">
    <property type="term" value="F:magnesium ion binding"/>
    <property type="evidence" value="ECO:0007669"/>
    <property type="project" value="TreeGrafter"/>
</dbReference>
<dbReference type="SUPFAM" id="SSF51621">
    <property type="entry name" value="Phosphoenolpyruvate/pyruvate domain"/>
    <property type="match status" value="1"/>
</dbReference>
<dbReference type="InterPro" id="IPR015813">
    <property type="entry name" value="Pyrv/PenolPyrv_kinase-like_dom"/>
</dbReference>
<comment type="cofactor">
    <cofactor evidence="1">
        <name>Mg(2+)</name>
        <dbReference type="ChEBI" id="CHEBI:18420"/>
    </cofactor>
</comment>
<dbReference type="PANTHER" id="PTHR32308:SF10">
    <property type="entry name" value="CITRATE LYASE SUBUNIT BETA"/>
    <property type="match status" value="1"/>
</dbReference>
<feature type="binding site" evidence="4">
    <location>
        <position position="65"/>
    </location>
    <ligand>
        <name>substrate</name>
    </ligand>
</feature>
<comment type="caution">
    <text evidence="7">The sequence shown here is derived from an EMBL/GenBank/DDBJ whole genome shotgun (WGS) entry which is preliminary data.</text>
</comment>
<dbReference type="PANTHER" id="PTHR32308">
    <property type="entry name" value="LYASE BETA SUBUNIT, PUTATIVE (AFU_ORTHOLOGUE AFUA_4G13030)-RELATED"/>
    <property type="match status" value="1"/>
</dbReference>
<feature type="binding site" evidence="5">
    <location>
        <position position="114"/>
    </location>
    <ligand>
        <name>Mg(2+)</name>
        <dbReference type="ChEBI" id="CHEBI:18420"/>
    </ligand>
</feature>
<evidence type="ECO:0000313" key="8">
    <source>
        <dbReference type="Proteomes" id="UP000460272"/>
    </source>
</evidence>
<dbReference type="InterPro" id="IPR040442">
    <property type="entry name" value="Pyrv_kinase-like_dom_sf"/>
</dbReference>
<evidence type="ECO:0000256" key="5">
    <source>
        <dbReference type="PIRSR" id="PIRSR015582-2"/>
    </source>
</evidence>
<evidence type="ECO:0000256" key="2">
    <source>
        <dbReference type="ARBA" id="ARBA00022723"/>
    </source>
</evidence>
<evidence type="ECO:0000259" key="6">
    <source>
        <dbReference type="Pfam" id="PF03328"/>
    </source>
</evidence>
<organism evidence="7 8">
    <name type="scientific">Trebonia kvetii</name>
    <dbReference type="NCBI Taxonomy" id="2480626"/>
    <lineage>
        <taxon>Bacteria</taxon>
        <taxon>Bacillati</taxon>
        <taxon>Actinomycetota</taxon>
        <taxon>Actinomycetes</taxon>
        <taxon>Streptosporangiales</taxon>
        <taxon>Treboniaceae</taxon>
        <taxon>Trebonia</taxon>
    </lineage>
</organism>
<feature type="binding site" evidence="4">
    <location>
        <position position="114"/>
    </location>
    <ligand>
        <name>substrate</name>
    </ligand>
</feature>
<keyword evidence="8" id="KW-1185">Reference proteome</keyword>
<protein>
    <submittedName>
        <fullName evidence="7">CoA ester lyase</fullName>
    </submittedName>
</protein>
<dbReference type="InterPro" id="IPR005000">
    <property type="entry name" value="Aldolase/citrate-lyase_domain"/>
</dbReference>
<feature type="domain" description="HpcH/HpaI aldolase/citrate lyase" evidence="6">
    <location>
        <begin position="11"/>
        <end position="213"/>
    </location>
</feature>
<dbReference type="InterPro" id="IPR011206">
    <property type="entry name" value="Citrate_lyase_beta/mcl1/mcl2"/>
</dbReference>
<name>A0A6P2C6I3_9ACTN</name>
<keyword evidence="7" id="KW-0456">Lyase</keyword>
<dbReference type="OrthoDB" id="5172636at2"/>
<dbReference type="PIRSF" id="PIRSF015582">
    <property type="entry name" value="Cit_lyase_B"/>
    <property type="match status" value="1"/>
</dbReference>
<evidence type="ECO:0000256" key="4">
    <source>
        <dbReference type="PIRSR" id="PIRSR015582-1"/>
    </source>
</evidence>
<evidence type="ECO:0000256" key="1">
    <source>
        <dbReference type="ARBA" id="ARBA00001946"/>
    </source>
</evidence>
<dbReference type="Gene3D" id="3.20.20.60">
    <property type="entry name" value="Phosphoenolpyruvate-binding domains"/>
    <property type="match status" value="1"/>
</dbReference>
<evidence type="ECO:0000313" key="7">
    <source>
        <dbReference type="EMBL" id="TVZ07024.1"/>
    </source>
</evidence>
<keyword evidence="2 5" id="KW-0479">Metal-binding</keyword>
<accession>A0A6P2C6I3</accession>
<proteinExistence type="predicted"/>
<dbReference type="Pfam" id="PF03328">
    <property type="entry name" value="HpcH_HpaI"/>
    <property type="match status" value="1"/>
</dbReference>
<dbReference type="RefSeq" id="WP_145851779.1">
    <property type="nucleotide sequence ID" value="NZ_RPFW01000001.1"/>
</dbReference>
<dbReference type="GO" id="GO:0006107">
    <property type="term" value="P:oxaloacetate metabolic process"/>
    <property type="evidence" value="ECO:0007669"/>
    <property type="project" value="TreeGrafter"/>
</dbReference>
<dbReference type="Proteomes" id="UP000460272">
    <property type="component" value="Unassembled WGS sequence"/>
</dbReference>
<keyword evidence="3 5" id="KW-0460">Magnesium</keyword>
<feature type="binding site" evidence="5">
    <location>
        <position position="140"/>
    </location>
    <ligand>
        <name>Mg(2+)</name>
        <dbReference type="ChEBI" id="CHEBI:18420"/>
    </ligand>
</feature>